<accession>A0A1G9XEN4</accession>
<dbReference type="GO" id="GO:0003677">
    <property type="term" value="F:DNA binding"/>
    <property type="evidence" value="ECO:0007669"/>
    <property type="project" value="InterPro"/>
</dbReference>
<dbReference type="EMBL" id="FNHB01000009">
    <property type="protein sequence ID" value="SDM95220.1"/>
    <property type="molecule type" value="Genomic_DNA"/>
</dbReference>
<dbReference type="Proteomes" id="UP000214880">
    <property type="component" value="Unassembled WGS sequence"/>
</dbReference>
<dbReference type="Pfam" id="PF01381">
    <property type="entry name" value="HTH_3"/>
    <property type="match status" value="1"/>
</dbReference>
<dbReference type="CDD" id="cd00093">
    <property type="entry name" value="HTH_XRE"/>
    <property type="match status" value="1"/>
</dbReference>
<reference evidence="2 3" key="1">
    <citation type="submission" date="2016-10" db="EMBL/GenBank/DDBJ databases">
        <authorList>
            <person name="de Groot N.N."/>
        </authorList>
    </citation>
    <scope>NUCLEOTIDE SEQUENCE [LARGE SCALE GENOMIC DNA]</scope>
    <source>
        <strain evidence="2 3">DSM 1736</strain>
    </source>
</reference>
<gene>
    <name evidence="2" type="ORF">SAMN04488502_10977</name>
</gene>
<evidence type="ECO:0000313" key="2">
    <source>
        <dbReference type="EMBL" id="SDM95220.1"/>
    </source>
</evidence>
<protein>
    <submittedName>
        <fullName evidence="2">Helix-turn-helix</fullName>
    </submittedName>
</protein>
<dbReference type="OrthoDB" id="9935590at2"/>
<feature type="domain" description="HTH cro/C1-type" evidence="1">
    <location>
        <begin position="11"/>
        <end position="64"/>
    </location>
</feature>
<dbReference type="Gene3D" id="1.10.260.40">
    <property type="entry name" value="lambda repressor-like DNA-binding domains"/>
    <property type="match status" value="1"/>
</dbReference>
<proteinExistence type="predicted"/>
<dbReference type="InterPro" id="IPR010982">
    <property type="entry name" value="Lambda_DNA-bd_dom_sf"/>
</dbReference>
<dbReference type="STRING" id="146817.SAMN04488502_10977"/>
<organism evidence="2 3">
    <name type="scientific">Dendrosporobacter quercicolus</name>
    <dbReference type="NCBI Taxonomy" id="146817"/>
    <lineage>
        <taxon>Bacteria</taxon>
        <taxon>Bacillati</taxon>
        <taxon>Bacillota</taxon>
        <taxon>Negativicutes</taxon>
        <taxon>Selenomonadales</taxon>
        <taxon>Sporomusaceae</taxon>
        <taxon>Dendrosporobacter</taxon>
    </lineage>
</organism>
<dbReference type="SMART" id="SM00530">
    <property type="entry name" value="HTH_XRE"/>
    <property type="match status" value="1"/>
</dbReference>
<dbReference type="AlphaFoldDB" id="A0A1G9XEN4"/>
<name>A0A1G9XEN4_9FIRM</name>
<dbReference type="PROSITE" id="PS50943">
    <property type="entry name" value="HTH_CROC1"/>
    <property type="match status" value="1"/>
</dbReference>
<evidence type="ECO:0000313" key="3">
    <source>
        <dbReference type="Proteomes" id="UP000214880"/>
    </source>
</evidence>
<dbReference type="RefSeq" id="WP_092074441.1">
    <property type="nucleotide sequence ID" value="NZ_FNHB01000009.1"/>
</dbReference>
<keyword evidence="3" id="KW-1185">Reference proteome</keyword>
<dbReference type="SUPFAM" id="SSF47413">
    <property type="entry name" value="lambda repressor-like DNA-binding domains"/>
    <property type="match status" value="1"/>
</dbReference>
<dbReference type="InterPro" id="IPR001387">
    <property type="entry name" value="Cro/C1-type_HTH"/>
</dbReference>
<evidence type="ECO:0000259" key="1">
    <source>
        <dbReference type="PROSITE" id="PS50943"/>
    </source>
</evidence>
<sequence length="70" mass="7822">MAIKRLAFILAREKLGLSKSAVAAATGISAQRYRRIEGNIEVRVDIEEAYKIANFLGYEHPKSIFLSINV</sequence>